<dbReference type="CDD" id="cd00093">
    <property type="entry name" value="HTH_XRE"/>
    <property type="match status" value="1"/>
</dbReference>
<proteinExistence type="predicted"/>
<organism evidence="1 2">
    <name type="scientific">Macrococcus carouselicus</name>
    <dbReference type="NCBI Taxonomy" id="69969"/>
    <lineage>
        <taxon>Bacteria</taxon>
        <taxon>Bacillati</taxon>
        <taxon>Bacillota</taxon>
        <taxon>Bacilli</taxon>
        <taxon>Bacillales</taxon>
        <taxon>Staphylococcaceae</taxon>
        <taxon>Macrococcus</taxon>
    </lineage>
</organism>
<name>A0A9Q8CBM9_9STAP</name>
<comment type="caution">
    <text evidence="1">The sequence shown here is derived from an EMBL/GenBank/DDBJ whole genome shotgun (WGS) entry which is preliminary data.</text>
</comment>
<accession>A0A9Q8CBM9</accession>
<evidence type="ECO:0000313" key="2">
    <source>
        <dbReference type="Proteomes" id="UP000295280"/>
    </source>
</evidence>
<reference evidence="1 2" key="1">
    <citation type="submission" date="2019-01" db="EMBL/GenBank/DDBJ databases">
        <title>Draft genome sequences of the type strains of six Macrococcus species.</title>
        <authorList>
            <person name="Mazhar S."/>
            <person name="Altermann E."/>
            <person name="Hill C."/>
            <person name="Mcauliffe O."/>
        </authorList>
    </citation>
    <scope>NUCLEOTIDE SEQUENCE [LARGE SCALE GENOMIC DNA]</scope>
    <source>
        <strain evidence="1 2">ATCC 51828</strain>
    </source>
</reference>
<evidence type="ECO:0000313" key="1">
    <source>
        <dbReference type="EMBL" id="TDL94262.1"/>
    </source>
</evidence>
<dbReference type="OrthoDB" id="1783193at2"/>
<protein>
    <submittedName>
        <fullName evidence="1">XRE family transcriptional regulator</fullName>
    </submittedName>
</protein>
<dbReference type="AlphaFoldDB" id="A0A9Q8CBM9"/>
<dbReference type="InterPro" id="IPR001387">
    <property type="entry name" value="Cro/C1-type_HTH"/>
</dbReference>
<keyword evidence="2" id="KW-1185">Reference proteome</keyword>
<dbReference type="EMBL" id="SCWD01000011">
    <property type="protein sequence ID" value="TDL94262.1"/>
    <property type="molecule type" value="Genomic_DNA"/>
</dbReference>
<dbReference type="RefSeq" id="WP_133418542.1">
    <property type="nucleotide sequence ID" value="NZ_SCWD01000011.1"/>
</dbReference>
<dbReference type="Proteomes" id="UP000295280">
    <property type="component" value="Unassembled WGS sequence"/>
</dbReference>
<gene>
    <name evidence="1" type="ORF">ERX40_11030</name>
</gene>
<sequence length="60" mass="7333">MNNENMRIKFVEWHESNMKPQLKIVAEQLNITESYFNHWKNGKRNMSDELLKRVDRLISK</sequence>